<sequence length="146" mass="15672">MKRTAQAHWKGDGKTGTGSLTTQSGVLKEQPYSFNTRFVSEDGKAGTNPEELLGAAHAGCFSMQLSFMITEAGFKVDDIKTEASVDVQNKGSGFEITEIVLNLRAKIPGITKDKFEEISKKAKEGCPLSKALAATKITLVSELMNA</sequence>
<comment type="caution">
    <text evidence="2">The sequence shown here is derived from an EMBL/GenBank/DDBJ whole genome shotgun (WGS) entry which is preliminary data.</text>
</comment>
<dbReference type="PANTHER" id="PTHR42830">
    <property type="entry name" value="OSMOTICALLY INDUCIBLE FAMILY PROTEIN"/>
    <property type="match status" value="1"/>
</dbReference>
<keyword evidence="3" id="KW-1185">Reference proteome</keyword>
<keyword evidence="2" id="KW-0560">Oxidoreductase</keyword>
<organism evidence="2 3">
    <name type="scientific">Bacteriovorax antarcticus</name>
    <dbReference type="NCBI Taxonomy" id="3088717"/>
    <lineage>
        <taxon>Bacteria</taxon>
        <taxon>Pseudomonadati</taxon>
        <taxon>Bdellovibrionota</taxon>
        <taxon>Bacteriovoracia</taxon>
        <taxon>Bacteriovoracales</taxon>
        <taxon>Bacteriovoracaceae</taxon>
        <taxon>Bacteriovorax</taxon>
    </lineage>
</organism>
<dbReference type="InterPro" id="IPR036102">
    <property type="entry name" value="OsmC/Ohrsf"/>
</dbReference>
<accession>A0ABU5VT68</accession>
<dbReference type="SUPFAM" id="SSF82784">
    <property type="entry name" value="OsmC-like"/>
    <property type="match status" value="1"/>
</dbReference>
<name>A0ABU5VT68_9BACT</name>
<gene>
    <name evidence="2" type="ORF">SHI21_06305</name>
</gene>
<evidence type="ECO:0000313" key="3">
    <source>
        <dbReference type="Proteomes" id="UP001302274"/>
    </source>
</evidence>
<evidence type="ECO:0000313" key="2">
    <source>
        <dbReference type="EMBL" id="MEA9355802.1"/>
    </source>
</evidence>
<dbReference type="EMBL" id="JAYGJQ010000001">
    <property type="protein sequence ID" value="MEA9355802.1"/>
    <property type="molecule type" value="Genomic_DNA"/>
</dbReference>
<dbReference type="Gene3D" id="3.30.300.20">
    <property type="match status" value="1"/>
</dbReference>
<dbReference type="NCBIfam" id="TIGR03562">
    <property type="entry name" value="osmo_induc_OsmC"/>
    <property type="match status" value="1"/>
</dbReference>
<dbReference type="EC" id="1.11.1.29" evidence="2"/>
<dbReference type="Proteomes" id="UP001302274">
    <property type="component" value="Unassembled WGS sequence"/>
</dbReference>
<dbReference type="RefSeq" id="WP_323575432.1">
    <property type="nucleotide sequence ID" value="NZ_JAYGJQ010000001.1"/>
</dbReference>
<dbReference type="InterPro" id="IPR052707">
    <property type="entry name" value="OsmC_Ohr_Peroxiredoxin"/>
</dbReference>
<dbReference type="InterPro" id="IPR015946">
    <property type="entry name" value="KH_dom-like_a/b"/>
</dbReference>
<feature type="region of interest" description="Disordered" evidence="1">
    <location>
        <begin position="1"/>
        <end position="22"/>
    </location>
</feature>
<proteinExistence type="predicted"/>
<dbReference type="PANTHER" id="PTHR42830:SF1">
    <property type="entry name" value="OSMOTICALLY INDUCIBLE FAMILY PROTEIN"/>
    <property type="match status" value="1"/>
</dbReference>
<evidence type="ECO:0000256" key="1">
    <source>
        <dbReference type="SAM" id="MobiDB-lite"/>
    </source>
</evidence>
<dbReference type="InterPro" id="IPR003718">
    <property type="entry name" value="OsmC/Ohr_fam"/>
</dbReference>
<keyword evidence="2" id="KW-0575">Peroxidase</keyword>
<protein>
    <submittedName>
        <fullName evidence="2">OsmC family protein</fullName>
        <ecNumber evidence="2">1.11.1.29</ecNumber>
    </submittedName>
</protein>
<dbReference type="GO" id="GO:0004601">
    <property type="term" value="F:peroxidase activity"/>
    <property type="evidence" value="ECO:0007669"/>
    <property type="project" value="UniProtKB-KW"/>
</dbReference>
<dbReference type="InterPro" id="IPR019904">
    <property type="entry name" value="Peroxiredoxin_OsmC"/>
</dbReference>
<reference evidence="2 3" key="1">
    <citation type="submission" date="2023-11" db="EMBL/GenBank/DDBJ databases">
        <title>A Novel Polar Bacteriovorax (B. antarcticus) Isolated from the Biocrust in Antarctica.</title>
        <authorList>
            <person name="Mun W."/>
            <person name="Choi S.Y."/>
            <person name="Mitchell R.J."/>
        </authorList>
    </citation>
    <scope>NUCLEOTIDE SEQUENCE [LARGE SCALE GENOMIC DNA]</scope>
    <source>
        <strain evidence="2 3">PP10</strain>
    </source>
</reference>
<dbReference type="Pfam" id="PF02566">
    <property type="entry name" value="OsmC"/>
    <property type="match status" value="1"/>
</dbReference>